<name>G0UKZ4_TRYCI</name>
<proteinExistence type="predicted"/>
<protein>
    <submittedName>
        <fullName evidence="1">Uncharacterized protein</fullName>
    </submittedName>
</protein>
<accession>G0UKZ4</accession>
<dbReference type="EMBL" id="HE575317">
    <property type="protein sequence ID" value="CCC90049.1"/>
    <property type="molecule type" value="Genomic_DNA"/>
</dbReference>
<organism evidence="1">
    <name type="scientific">Trypanosoma congolense (strain IL3000)</name>
    <dbReference type="NCBI Taxonomy" id="1068625"/>
    <lineage>
        <taxon>Eukaryota</taxon>
        <taxon>Discoba</taxon>
        <taxon>Euglenozoa</taxon>
        <taxon>Kinetoplastea</taxon>
        <taxon>Metakinetoplastina</taxon>
        <taxon>Trypanosomatida</taxon>
        <taxon>Trypanosomatidae</taxon>
        <taxon>Trypanosoma</taxon>
        <taxon>Nannomonas</taxon>
    </lineage>
</organism>
<evidence type="ECO:0000313" key="1">
    <source>
        <dbReference type="EMBL" id="CCC90049.1"/>
    </source>
</evidence>
<reference evidence="1" key="1">
    <citation type="journal article" date="2012" name="Proc. Natl. Acad. Sci. U.S.A.">
        <title>Antigenic diversity is generated by distinct evolutionary mechanisms in African trypanosome species.</title>
        <authorList>
            <person name="Jackson A.P."/>
            <person name="Berry A."/>
            <person name="Aslett M."/>
            <person name="Allison H.C."/>
            <person name="Burton P."/>
            <person name="Vavrova-Anderson J."/>
            <person name="Brown R."/>
            <person name="Browne H."/>
            <person name="Corton N."/>
            <person name="Hauser H."/>
            <person name="Gamble J."/>
            <person name="Gilderthorp R."/>
            <person name="Marcello L."/>
            <person name="McQuillan J."/>
            <person name="Otto T.D."/>
            <person name="Quail M.A."/>
            <person name="Sanders M.J."/>
            <person name="van Tonder A."/>
            <person name="Ginger M.L."/>
            <person name="Field M.C."/>
            <person name="Barry J.D."/>
            <person name="Hertz-Fowler C."/>
            <person name="Berriman M."/>
        </authorList>
    </citation>
    <scope>NUCLEOTIDE SEQUENCE</scope>
    <source>
        <strain evidence="1">IL3000</strain>
    </source>
</reference>
<sequence length="114" mass="13036">MREVKQQIGTEHWIGHHQECVGREGKKKYWGKQRKRNADTRDTLGTTADVAEELTPASSPLPLHSIHLPFSLPLPLGVYPWTLVHKKVLPHHGLSLFFLLGVSKNPYTIRVRQQ</sequence>
<gene>
    <name evidence="1" type="ORF">TCIL3000_4_1340</name>
</gene>
<dbReference type="AlphaFoldDB" id="G0UKZ4"/>